<protein>
    <recommendedName>
        <fullName evidence="1">DUF7580 domain-containing protein</fullName>
    </recommendedName>
</protein>
<dbReference type="RefSeq" id="XP_040715282.1">
    <property type="nucleotide sequence ID" value="XM_040863822.1"/>
</dbReference>
<dbReference type="Proteomes" id="UP000193689">
    <property type="component" value="Unassembled WGS sequence"/>
</dbReference>
<dbReference type="OrthoDB" id="5331891at2759"/>
<comment type="caution">
    <text evidence="2">The sequence shown here is derived from an EMBL/GenBank/DDBJ whole genome shotgun (WGS) entry which is preliminary data.</text>
</comment>
<dbReference type="InterPro" id="IPR056002">
    <property type="entry name" value="DUF7580"/>
</dbReference>
<evidence type="ECO:0000313" key="2">
    <source>
        <dbReference type="EMBL" id="ORY63868.1"/>
    </source>
</evidence>
<dbReference type="STRING" id="1141098.A0A1Y2DX45"/>
<dbReference type="AlphaFoldDB" id="A0A1Y2DX45"/>
<dbReference type="PANTHER" id="PTHR35186">
    <property type="entry name" value="ANK_REP_REGION DOMAIN-CONTAINING PROTEIN"/>
    <property type="match status" value="1"/>
</dbReference>
<name>A0A1Y2DX45_9PEZI</name>
<dbReference type="EMBL" id="MCFJ01000007">
    <property type="protein sequence ID" value="ORY63868.1"/>
    <property type="molecule type" value="Genomic_DNA"/>
</dbReference>
<gene>
    <name evidence="2" type="ORF">BCR38DRAFT_485015</name>
</gene>
<keyword evidence="3" id="KW-1185">Reference proteome</keyword>
<dbReference type="GeneID" id="63780034"/>
<feature type="domain" description="DUF7580" evidence="1">
    <location>
        <begin position="316"/>
        <end position="566"/>
    </location>
</feature>
<dbReference type="Pfam" id="PF24476">
    <property type="entry name" value="DUF7580"/>
    <property type="match status" value="1"/>
</dbReference>
<reference evidence="2 3" key="1">
    <citation type="submission" date="2016-07" db="EMBL/GenBank/DDBJ databases">
        <title>Pervasive Adenine N6-methylation of Active Genes in Fungi.</title>
        <authorList>
            <consortium name="DOE Joint Genome Institute"/>
            <person name="Mondo S.J."/>
            <person name="Dannebaum R.O."/>
            <person name="Kuo R.C."/>
            <person name="Labutti K."/>
            <person name="Haridas S."/>
            <person name="Kuo A."/>
            <person name="Salamov A."/>
            <person name="Ahrendt S.R."/>
            <person name="Lipzen A."/>
            <person name="Sullivan W."/>
            <person name="Andreopoulos W.B."/>
            <person name="Clum A."/>
            <person name="Lindquist E."/>
            <person name="Daum C."/>
            <person name="Ramamoorthy G.K."/>
            <person name="Gryganskyi A."/>
            <person name="Culley D."/>
            <person name="Magnuson J.K."/>
            <person name="James T.Y."/>
            <person name="O'Malley M.A."/>
            <person name="Stajich J.E."/>
            <person name="Spatafora J.W."/>
            <person name="Visel A."/>
            <person name="Grigoriev I.V."/>
        </authorList>
    </citation>
    <scope>NUCLEOTIDE SEQUENCE [LARGE SCALE GENOMIC DNA]</scope>
    <source>
        <strain evidence="2 3">CBS 129021</strain>
    </source>
</reference>
<dbReference type="InParanoid" id="A0A1Y2DX45"/>
<proteinExistence type="predicted"/>
<evidence type="ECO:0000313" key="3">
    <source>
        <dbReference type="Proteomes" id="UP000193689"/>
    </source>
</evidence>
<accession>A0A1Y2DX45</accession>
<organism evidence="2 3">
    <name type="scientific">Pseudomassariella vexata</name>
    <dbReference type="NCBI Taxonomy" id="1141098"/>
    <lineage>
        <taxon>Eukaryota</taxon>
        <taxon>Fungi</taxon>
        <taxon>Dikarya</taxon>
        <taxon>Ascomycota</taxon>
        <taxon>Pezizomycotina</taxon>
        <taxon>Sordariomycetes</taxon>
        <taxon>Xylariomycetidae</taxon>
        <taxon>Amphisphaeriales</taxon>
        <taxon>Pseudomassariaceae</taxon>
        <taxon>Pseudomassariella</taxon>
    </lineage>
</organism>
<evidence type="ECO:0000259" key="1">
    <source>
        <dbReference type="Pfam" id="PF24476"/>
    </source>
</evidence>
<dbReference type="PANTHER" id="PTHR35186:SF4">
    <property type="entry name" value="PRION-INHIBITION AND PROPAGATION HELO DOMAIN-CONTAINING PROTEIN"/>
    <property type="match status" value="1"/>
</dbReference>
<sequence length="583" mass="65180">MAELALAIAPLCLSAIKGIDVARKKLKILRNRDKEVKRLRKKFKLQTEVFLDECQLLLQEFLDPEEAESLVGSATHSGWHSPQLDEQIKIYLGRKYGSFQETISDIRDHIACLSDSLNTTEGHGGQEVKLKTSERTKEAIDVMLNKSKYDASIEGFKEANQDLKRLRKTAANLKKCQLKACTKRSRPLPSSYHKVTQHSKSFYDALRTFWSCLQSQHTSHDVRLLLDSRHDGSLRVIVRYRTQTVYEARDGLLDLLVQSQTLRLVHISMPAAPGNPALGAQIEEERPAKTRRVRFSDDCAASVTTAKSEPNTTTSCSSNQAQLNSNTATSLNLCSSGDLCTQLCSQAHSTACGGYLDTADNLRHHLYPVCDPKECFNSRSLGEPAPLNHIFRFPVEKSISVSQQVKLALQLVKGVLQFHSTPWLQPYWRLQDLSYFQATDGLAASMSTLHISAELTEKHKQACDAVMADANGSGMLDAQLAYGIRNLTMHSLGVALLQIGQWDPLRPDDIVELRRVADLAERDSRLGPRYQKITQQCLECDFGHGKDLTQIELQNAIYRDVVCELEGLVYTLEGKLPVADGWS</sequence>